<dbReference type="SUPFAM" id="SSF56112">
    <property type="entry name" value="Protein kinase-like (PK-like)"/>
    <property type="match status" value="1"/>
</dbReference>
<dbReference type="AlphaFoldDB" id="E8V661"/>
<dbReference type="EMBL" id="CP002467">
    <property type="protein sequence ID" value="ADV84952.1"/>
    <property type="molecule type" value="Genomic_DNA"/>
</dbReference>
<dbReference type="eggNOG" id="COG4320">
    <property type="taxonomic scope" value="Bacteria"/>
</dbReference>
<accession>E8V661</accession>
<dbReference type="KEGG" id="tsa:AciPR4_4207"/>
<keyword evidence="2" id="KW-1185">Reference proteome</keyword>
<organism evidence="1 2">
    <name type="scientific">Terriglobus saanensis (strain ATCC BAA-1853 / DSM 23119 / SP1PR4)</name>
    <dbReference type="NCBI Taxonomy" id="401053"/>
    <lineage>
        <taxon>Bacteria</taxon>
        <taxon>Pseudomonadati</taxon>
        <taxon>Acidobacteriota</taxon>
        <taxon>Terriglobia</taxon>
        <taxon>Terriglobales</taxon>
        <taxon>Acidobacteriaceae</taxon>
        <taxon>Terriglobus</taxon>
    </lineage>
</organism>
<evidence type="ECO:0000313" key="1">
    <source>
        <dbReference type="EMBL" id="ADV84952.1"/>
    </source>
</evidence>
<reference evidence="1 2" key="1">
    <citation type="journal article" date="2012" name="Stand. Genomic Sci.">
        <title>Complete genome sequence of Terriglobus saanensis type strain SP1PR4(T), an Acidobacteria from tundra soil.</title>
        <authorList>
            <person name="Rawat S.R."/>
            <person name="Mannisto M.K."/>
            <person name="Starovoytov V."/>
            <person name="Goodwin L."/>
            <person name="Nolan M."/>
            <person name="Hauser L."/>
            <person name="Land M."/>
            <person name="Davenport K.W."/>
            <person name="Woyke T."/>
            <person name="Haggblom M.M."/>
        </authorList>
    </citation>
    <scope>NUCLEOTIDE SEQUENCE</scope>
    <source>
        <strain evidence="2">ATCC BAA-1853 / DSM 23119 / SP1PR4</strain>
    </source>
</reference>
<dbReference type="PANTHER" id="PTHR39441:SF1">
    <property type="entry name" value="DUF2252 DOMAIN-CONTAINING PROTEIN"/>
    <property type="match status" value="1"/>
</dbReference>
<protein>
    <recommendedName>
        <fullName evidence="3">DUF2252 domain-containing protein</fullName>
    </recommendedName>
</protein>
<dbReference type="STRING" id="401053.AciPR4_4207"/>
<dbReference type="HOGENOM" id="CLU_698041_0_0_0"/>
<gene>
    <name evidence="1" type="ordered locus">AciPR4_4207</name>
</gene>
<dbReference type="InterPro" id="IPR018721">
    <property type="entry name" value="DUF2252"/>
</dbReference>
<sequence length="401" mass="44674">MRISLQVKPAHRKEVLDDQRHLKMASSAHAYVRGNTIRFYEWLSKGNAPASLPSGPPIWICGDCHVGNLGPVANLDGQVEIQIRDLDQTVIGNPAHDLLRLGLSLAMAARSSDLPGVTTAFMLEAMIDGYLGELSSRHKKPDVNQIAPIQKVMQEAFNRKWKHLAEERIEDVTPTIPLGKRFWSLTGDEREHLRKFFEGEKARKLVQCLHQCDEGQPIQMLDAAYWMKGCSSLGRLRYAVLVGVGKKNRHGFRMIDIKEATRAAAPTAPNVEMPANNAERVVAGALALSPFLGERMLSSTFAGRQVVVRELRPQDMKFELAALTQQEAILSARLFASVVGKAHARQMSPDVRQAWAKQIKSRHSRGLEAPGWLWTSVVSLVADHEASYLEHCRQYALSRVG</sequence>
<dbReference type="OrthoDB" id="1491115at2"/>
<name>E8V661_TERSS</name>
<dbReference type="RefSeq" id="WP_013570682.1">
    <property type="nucleotide sequence ID" value="NC_014963.1"/>
</dbReference>
<dbReference type="Proteomes" id="UP000006844">
    <property type="component" value="Chromosome"/>
</dbReference>
<dbReference type="Pfam" id="PF10009">
    <property type="entry name" value="DUF2252"/>
    <property type="match status" value="1"/>
</dbReference>
<dbReference type="InterPro" id="IPR011009">
    <property type="entry name" value="Kinase-like_dom_sf"/>
</dbReference>
<dbReference type="PANTHER" id="PTHR39441">
    <property type="entry name" value="DUF2252 DOMAIN-CONTAINING PROTEIN"/>
    <property type="match status" value="1"/>
</dbReference>
<proteinExistence type="predicted"/>
<evidence type="ECO:0008006" key="3">
    <source>
        <dbReference type="Google" id="ProtNLM"/>
    </source>
</evidence>
<evidence type="ECO:0000313" key="2">
    <source>
        <dbReference type="Proteomes" id="UP000006844"/>
    </source>
</evidence>